<name>A0ABM5RQY3_9CORY</name>
<dbReference type="Proteomes" id="UP000029910">
    <property type="component" value="Chromosome"/>
</dbReference>
<reference evidence="2 3" key="1">
    <citation type="journal article" date="2015" name="Genome Announc.">
        <title>Genome Sequence of Corynebacterium ulcerans Strain FRC11.</title>
        <authorList>
            <person name="Benevides Lde J."/>
            <person name="Viana M.V."/>
            <person name="Mariano D.C."/>
            <person name="Rocha Fde S."/>
            <person name="Bagano P.C."/>
            <person name="Folador E.L."/>
            <person name="Pereira F.L."/>
            <person name="Dorella F.A."/>
            <person name="Leal C.A."/>
            <person name="Carvalho A.F."/>
            <person name="Soares Sde C."/>
            <person name="Carneiro A."/>
            <person name="Ramos R."/>
            <person name="Badell-Ocando E."/>
            <person name="Guiso N."/>
            <person name="Silva A."/>
            <person name="Figueiredo H."/>
            <person name="Azevedo V."/>
            <person name="Guimaraes L.C."/>
        </authorList>
    </citation>
    <scope>NUCLEOTIDE SEQUENCE [LARGE SCALE GENOMIC DNA]</scope>
    <source>
        <strain evidence="3">FRC0011</strain>
    </source>
</reference>
<feature type="region of interest" description="Disordered" evidence="1">
    <location>
        <begin position="83"/>
        <end position="108"/>
    </location>
</feature>
<protein>
    <submittedName>
        <fullName evidence="2">Uncharacterized protein</fullName>
    </submittedName>
</protein>
<organism evidence="2 3">
    <name type="scientific">Corynebacterium ramonii</name>
    <dbReference type="NCBI Taxonomy" id="3026968"/>
    <lineage>
        <taxon>Bacteria</taxon>
        <taxon>Bacillati</taxon>
        <taxon>Actinomycetota</taxon>
        <taxon>Actinomycetes</taxon>
        <taxon>Mycobacteriales</taxon>
        <taxon>Corynebacteriaceae</taxon>
        <taxon>Corynebacterium</taxon>
    </lineage>
</organism>
<proteinExistence type="predicted"/>
<feature type="compositionally biased region" description="Low complexity" evidence="1">
    <location>
        <begin position="87"/>
        <end position="108"/>
    </location>
</feature>
<accession>A0ABM5RQY3</accession>
<dbReference type="EMBL" id="CP009622">
    <property type="protein sequence ID" value="AIU32368.1"/>
    <property type="molecule type" value="Genomic_DNA"/>
</dbReference>
<evidence type="ECO:0000313" key="2">
    <source>
        <dbReference type="EMBL" id="AIU32368.1"/>
    </source>
</evidence>
<evidence type="ECO:0000313" key="3">
    <source>
        <dbReference type="Proteomes" id="UP000029910"/>
    </source>
</evidence>
<dbReference type="Pfam" id="PF19460">
    <property type="entry name" value="DUF5997"/>
    <property type="match status" value="1"/>
</dbReference>
<evidence type="ECO:0000256" key="1">
    <source>
        <dbReference type="SAM" id="MobiDB-lite"/>
    </source>
</evidence>
<dbReference type="InterPro" id="IPR046039">
    <property type="entry name" value="DUF5997"/>
</dbReference>
<keyword evidence="3" id="KW-1185">Reference proteome</keyword>
<gene>
    <name evidence="2" type="ORF">CulFRC11_0782</name>
</gene>
<sequence length="108" mass="12104">MPATPEEFQANALTHEEFVALQSNPPEWLQELRRTGPHPRPVVAQKLGVTITALKRNDMDKALTTAEIKALLENQPEWLRAARTTLANSRNESTNNATSSNEDNNNRD</sequence>